<dbReference type="OrthoDB" id="118529at2"/>
<dbReference type="EMBL" id="CP042806">
    <property type="protein sequence ID" value="QEE29737.1"/>
    <property type="molecule type" value="Genomic_DNA"/>
</dbReference>
<name>A0A5B9EHB5_9BACT</name>
<dbReference type="RefSeq" id="WP_147649007.1">
    <property type="nucleotide sequence ID" value="NZ_CP042806.1"/>
</dbReference>
<evidence type="ECO:0000313" key="4">
    <source>
        <dbReference type="Proteomes" id="UP000321820"/>
    </source>
</evidence>
<dbReference type="Proteomes" id="UP000321820">
    <property type="component" value="Chromosome"/>
</dbReference>
<gene>
    <name evidence="3" type="ORF">FTW19_18150</name>
</gene>
<reference evidence="3 4" key="1">
    <citation type="submission" date="2019-08" db="EMBL/GenBank/DDBJ databases">
        <title>Complete genome sequence of Terriglobus albidus strain ORNL.</title>
        <authorList>
            <person name="Podar M."/>
        </authorList>
    </citation>
    <scope>NUCLEOTIDE SEQUENCE [LARGE SCALE GENOMIC DNA]</scope>
    <source>
        <strain evidence="3 4">ORNL</strain>
    </source>
</reference>
<accession>A0A5B9EHB5</accession>
<dbReference type="KEGG" id="talb:FTW19_18150"/>
<proteinExistence type="predicted"/>
<sequence length="394" mass="44631">MYSLFALLFKRSYWQVVLGKHSWVQAYADLKRARKDRRARKRLRQFLVLLIVPAFCVLYTAWLVGMGAILIVPFILPVIWWLNRRNKQDDTPPSIAPSKEKPLPSAEEIQGIRKHFAEQMLLLAVMVDRAGSEGFLKEKTIPEGMEVLSRRLHIDLLRKHDLWDRMPPEDREAVLMADGHWDRTTIHCVALEAEPLRLLRWILRLDFYLPTVGQCMRTDYTMASDLVKVPDRAFQGGKLIDPQTLNNGFDAAEQTFARCIAEGIHRGYYEPRDQEAAAWATGVVKRLGGDQHEDVVLGSVLVSEASEEEVRWATELASRRRSFLAWVRALLRGEQPLTEGFIVTSVYTAQAATPEPSGDEAQVDQIGNQSSGGGDNHAGDSALIHEEQKHQTGQ</sequence>
<organism evidence="3 4">
    <name type="scientific">Terriglobus albidus</name>
    <dbReference type="NCBI Taxonomy" id="1592106"/>
    <lineage>
        <taxon>Bacteria</taxon>
        <taxon>Pseudomonadati</taxon>
        <taxon>Acidobacteriota</taxon>
        <taxon>Terriglobia</taxon>
        <taxon>Terriglobales</taxon>
        <taxon>Acidobacteriaceae</taxon>
        <taxon>Terriglobus</taxon>
    </lineage>
</organism>
<keyword evidence="2" id="KW-0472">Membrane</keyword>
<dbReference type="AlphaFoldDB" id="A0A5B9EHB5"/>
<keyword evidence="4" id="KW-1185">Reference proteome</keyword>
<feature type="compositionally biased region" description="Basic and acidic residues" evidence="1">
    <location>
        <begin position="383"/>
        <end position="394"/>
    </location>
</feature>
<keyword evidence="2" id="KW-0812">Transmembrane</keyword>
<evidence type="ECO:0000256" key="2">
    <source>
        <dbReference type="SAM" id="Phobius"/>
    </source>
</evidence>
<keyword evidence="2" id="KW-1133">Transmembrane helix</keyword>
<evidence type="ECO:0000256" key="1">
    <source>
        <dbReference type="SAM" id="MobiDB-lite"/>
    </source>
</evidence>
<evidence type="ECO:0000313" key="3">
    <source>
        <dbReference type="EMBL" id="QEE29737.1"/>
    </source>
</evidence>
<feature type="region of interest" description="Disordered" evidence="1">
    <location>
        <begin position="352"/>
        <end position="394"/>
    </location>
</feature>
<feature type="transmembrane region" description="Helical" evidence="2">
    <location>
        <begin position="49"/>
        <end position="82"/>
    </location>
</feature>
<protein>
    <submittedName>
        <fullName evidence="3">Uncharacterized protein</fullName>
    </submittedName>
</protein>